<gene>
    <name evidence="2" type="ORF">NP233_g11577</name>
</gene>
<evidence type="ECO:0000313" key="3">
    <source>
        <dbReference type="Proteomes" id="UP001213000"/>
    </source>
</evidence>
<feature type="compositionally biased region" description="Polar residues" evidence="1">
    <location>
        <begin position="1"/>
        <end position="17"/>
    </location>
</feature>
<dbReference type="AlphaFoldDB" id="A0AAD5VH72"/>
<comment type="caution">
    <text evidence="2">The sequence shown here is derived from an EMBL/GenBank/DDBJ whole genome shotgun (WGS) entry which is preliminary data.</text>
</comment>
<accession>A0AAD5VH72</accession>
<feature type="region of interest" description="Disordered" evidence="1">
    <location>
        <begin position="72"/>
        <end position="101"/>
    </location>
</feature>
<dbReference type="Proteomes" id="UP001213000">
    <property type="component" value="Unassembled WGS sequence"/>
</dbReference>
<evidence type="ECO:0000256" key="1">
    <source>
        <dbReference type="SAM" id="MobiDB-lite"/>
    </source>
</evidence>
<keyword evidence="3" id="KW-1185">Reference proteome</keyword>
<sequence>MPHTRSQASSTSGNSAPINPPIPDIFSLTESEAQILMRWGDTPQGQAFLESHSGGQAEMLEAAYHDGAFRRTSISQPNPEDRPQTPPATQPVAGTSANINPPSQIKRHFYLDLTKDSPIPSTEPANASNTCDVPSVAAGCPTAKLTRNNTVEEPAQVEMKNCPDTRMVLTAANISLEITHFNLKTPTKTNKRKVPADDSDEDIENRPVDRKGKQRARQKRACHAADNSPTPWARRRSRSSGSARPASSSA</sequence>
<feature type="region of interest" description="Disordered" evidence="1">
    <location>
        <begin position="187"/>
        <end position="250"/>
    </location>
</feature>
<protein>
    <submittedName>
        <fullName evidence="2">Uncharacterized protein</fullName>
    </submittedName>
</protein>
<feature type="compositionally biased region" description="Polar residues" evidence="1">
    <location>
        <begin position="92"/>
        <end position="101"/>
    </location>
</feature>
<proteinExistence type="predicted"/>
<feature type="region of interest" description="Disordered" evidence="1">
    <location>
        <begin position="1"/>
        <end position="24"/>
    </location>
</feature>
<evidence type="ECO:0000313" key="2">
    <source>
        <dbReference type="EMBL" id="KAJ3558094.1"/>
    </source>
</evidence>
<feature type="compositionally biased region" description="Low complexity" evidence="1">
    <location>
        <begin position="239"/>
        <end position="250"/>
    </location>
</feature>
<feature type="compositionally biased region" description="Basic residues" evidence="1">
    <location>
        <begin position="212"/>
        <end position="222"/>
    </location>
</feature>
<organism evidence="2 3">
    <name type="scientific">Leucocoprinus birnbaumii</name>
    <dbReference type="NCBI Taxonomy" id="56174"/>
    <lineage>
        <taxon>Eukaryota</taxon>
        <taxon>Fungi</taxon>
        <taxon>Dikarya</taxon>
        <taxon>Basidiomycota</taxon>
        <taxon>Agaricomycotina</taxon>
        <taxon>Agaricomycetes</taxon>
        <taxon>Agaricomycetidae</taxon>
        <taxon>Agaricales</taxon>
        <taxon>Agaricineae</taxon>
        <taxon>Agaricaceae</taxon>
        <taxon>Leucocoprinus</taxon>
    </lineage>
</organism>
<name>A0AAD5VH72_9AGAR</name>
<reference evidence="2" key="1">
    <citation type="submission" date="2022-07" db="EMBL/GenBank/DDBJ databases">
        <title>Genome Sequence of Leucocoprinus birnbaumii.</title>
        <authorList>
            <person name="Buettner E."/>
        </authorList>
    </citation>
    <scope>NUCLEOTIDE SEQUENCE</scope>
    <source>
        <strain evidence="2">VT141</strain>
    </source>
</reference>
<dbReference type="EMBL" id="JANIEX010001423">
    <property type="protein sequence ID" value="KAJ3558094.1"/>
    <property type="molecule type" value="Genomic_DNA"/>
</dbReference>